<dbReference type="Proteomes" id="UP000315295">
    <property type="component" value="Unassembled WGS sequence"/>
</dbReference>
<feature type="signal peptide" evidence="2">
    <location>
        <begin position="1"/>
        <end position="22"/>
    </location>
</feature>
<comment type="caution">
    <text evidence="3">The sequence shown here is derived from an EMBL/GenBank/DDBJ whole genome shotgun (WGS) entry which is preliminary data.</text>
</comment>
<sequence length="99" mass="10791">MAPSKLAIVSIFLALIFSQIRADIPARQPVRRPEVSPSDGPYQKINPRCNENGWHSQGESIQTGVSSYMSRKTTEHEKNTPTKNGVSPGKACLHGNSGM</sequence>
<feature type="compositionally biased region" description="Polar residues" evidence="1">
    <location>
        <begin position="53"/>
        <end position="71"/>
    </location>
</feature>
<accession>A0A540LK11</accession>
<evidence type="ECO:0000256" key="2">
    <source>
        <dbReference type="SAM" id="SignalP"/>
    </source>
</evidence>
<feature type="chain" id="PRO_5021953514" evidence="2">
    <location>
        <begin position="23"/>
        <end position="99"/>
    </location>
</feature>
<keyword evidence="2" id="KW-0732">Signal</keyword>
<reference evidence="3 4" key="1">
    <citation type="journal article" date="2019" name="G3 (Bethesda)">
        <title>Sequencing of a Wild Apple (Malus baccata) Genome Unravels the Differences Between Cultivated and Wild Apple Species Regarding Disease Resistance and Cold Tolerance.</title>
        <authorList>
            <person name="Chen X."/>
        </authorList>
    </citation>
    <scope>NUCLEOTIDE SEQUENCE [LARGE SCALE GENOMIC DNA]</scope>
    <source>
        <strain evidence="4">cv. Shandingzi</strain>
        <tissue evidence="3">Leaves</tissue>
    </source>
</reference>
<proteinExistence type="predicted"/>
<protein>
    <submittedName>
        <fullName evidence="3">Uncharacterized protein</fullName>
    </submittedName>
</protein>
<evidence type="ECO:0000256" key="1">
    <source>
        <dbReference type="SAM" id="MobiDB-lite"/>
    </source>
</evidence>
<dbReference type="AlphaFoldDB" id="A0A540LK11"/>
<evidence type="ECO:0000313" key="4">
    <source>
        <dbReference type="Proteomes" id="UP000315295"/>
    </source>
</evidence>
<name>A0A540LK11_MALBA</name>
<organism evidence="3 4">
    <name type="scientific">Malus baccata</name>
    <name type="common">Siberian crab apple</name>
    <name type="synonym">Pyrus baccata</name>
    <dbReference type="NCBI Taxonomy" id="106549"/>
    <lineage>
        <taxon>Eukaryota</taxon>
        <taxon>Viridiplantae</taxon>
        <taxon>Streptophyta</taxon>
        <taxon>Embryophyta</taxon>
        <taxon>Tracheophyta</taxon>
        <taxon>Spermatophyta</taxon>
        <taxon>Magnoliopsida</taxon>
        <taxon>eudicotyledons</taxon>
        <taxon>Gunneridae</taxon>
        <taxon>Pentapetalae</taxon>
        <taxon>rosids</taxon>
        <taxon>fabids</taxon>
        <taxon>Rosales</taxon>
        <taxon>Rosaceae</taxon>
        <taxon>Amygdaloideae</taxon>
        <taxon>Maleae</taxon>
        <taxon>Malus</taxon>
    </lineage>
</organism>
<evidence type="ECO:0000313" key="3">
    <source>
        <dbReference type="EMBL" id="TQD86808.1"/>
    </source>
</evidence>
<feature type="region of interest" description="Disordered" evidence="1">
    <location>
        <begin position="27"/>
        <end position="99"/>
    </location>
</feature>
<dbReference type="EMBL" id="VIEB01000556">
    <property type="protein sequence ID" value="TQD86808.1"/>
    <property type="molecule type" value="Genomic_DNA"/>
</dbReference>
<keyword evidence="4" id="KW-1185">Reference proteome</keyword>
<gene>
    <name evidence="3" type="ORF">C1H46_027681</name>
</gene>